<dbReference type="Proteomes" id="UP000886289">
    <property type="component" value="Unassembled WGS sequence"/>
</dbReference>
<dbReference type="AlphaFoldDB" id="A0A7C0Y657"/>
<sequence length="179" mass="20322">MRVIAGKYKGHYLATPAYQFIRPTTQKVKGAIFNILTNTWNDAIVLDLYAGTGNLGIEALSRGAKKVVFVDKSPLAIKIIKKNISKLGDVQVKIWRRDVLKGLNFLKETFSIIFIDPPYEEGYVEKTLTLIKKKTDILRKGGIIIIEHSPKEKFSFLGFNLFASRRYGQTQVTILKKEM</sequence>
<dbReference type="Pfam" id="PF03602">
    <property type="entry name" value="Cons_hypoth95"/>
    <property type="match status" value="1"/>
</dbReference>
<dbReference type="InterPro" id="IPR029063">
    <property type="entry name" value="SAM-dependent_MTases_sf"/>
</dbReference>
<evidence type="ECO:0000256" key="2">
    <source>
        <dbReference type="ARBA" id="ARBA00022679"/>
    </source>
</evidence>
<dbReference type="InterPro" id="IPR002052">
    <property type="entry name" value="DNA_methylase_N6_adenine_CS"/>
</dbReference>
<dbReference type="PANTHER" id="PTHR43542:SF1">
    <property type="entry name" value="METHYLTRANSFERASE"/>
    <property type="match status" value="1"/>
</dbReference>
<evidence type="ECO:0000256" key="1">
    <source>
        <dbReference type="ARBA" id="ARBA00022603"/>
    </source>
</evidence>
<dbReference type="SUPFAM" id="SSF53335">
    <property type="entry name" value="S-adenosyl-L-methionine-dependent methyltransferases"/>
    <property type="match status" value="1"/>
</dbReference>
<gene>
    <name evidence="3" type="primary">rsmD</name>
    <name evidence="3" type="ORF">ENG63_01730</name>
</gene>
<keyword evidence="2 3" id="KW-0808">Transferase</keyword>
<dbReference type="CDD" id="cd02440">
    <property type="entry name" value="AdoMet_MTases"/>
    <property type="match status" value="1"/>
</dbReference>
<reference evidence="3" key="1">
    <citation type="journal article" date="2020" name="mSystems">
        <title>Genome- and Community-Level Interaction Insights into Carbon Utilization and Element Cycling Functions of Hydrothermarchaeota in Hydrothermal Sediment.</title>
        <authorList>
            <person name="Zhou Z."/>
            <person name="Liu Y."/>
            <person name="Xu W."/>
            <person name="Pan J."/>
            <person name="Luo Z.H."/>
            <person name="Li M."/>
        </authorList>
    </citation>
    <scope>NUCLEOTIDE SEQUENCE [LARGE SCALE GENOMIC DNA]</scope>
    <source>
        <strain evidence="3">HyVt-233</strain>
    </source>
</reference>
<dbReference type="GO" id="GO:0003676">
    <property type="term" value="F:nucleic acid binding"/>
    <property type="evidence" value="ECO:0007669"/>
    <property type="project" value="InterPro"/>
</dbReference>
<dbReference type="PANTHER" id="PTHR43542">
    <property type="entry name" value="METHYLTRANSFERASE"/>
    <property type="match status" value="1"/>
</dbReference>
<dbReference type="Gene3D" id="3.40.50.150">
    <property type="entry name" value="Vaccinia Virus protein VP39"/>
    <property type="match status" value="1"/>
</dbReference>
<dbReference type="PIRSF" id="PIRSF004553">
    <property type="entry name" value="CHP00095"/>
    <property type="match status" value="1"/>
</dbReference>
<protein>
    <submittedName>
        <fullName evidence="3">16S rRNA (Guanine(966)-N(2))-methyltransferase RsmD</fullName>
        <ecNumber evidence="3">2.1.1.171</ecNumber>
    </submittedName>
</protein>
<comment type="caution">
    <text evidence="3">The sequence shown here is derived from an EMBL/GenBank/DDBJ whole genome shotgun (WGS) entry which is preliminary data.</text>
</comment>
<proteinExistence type="predicted"/>
<evidence type="ECO:0000313" key="3">
    <source>
        <dbReference type="EMBL" id="HDD43570.1"/>
    </source>
</evidence>
<dbReference type="InterPro" id="IPR004398">
    <property type="entry name" value="RNA_MeTrfase_RsmD"/>
</dbReference>
<dbReference type="PROSITE" id="PS00092">
    <property type="entry name" value="N6_MTASE"/>
    <property type="match status" value="1"/>
</dbReference>
<dbReference type="EMBL" id="DRBS01000067">
    <property type="protein sequence ID" value="HDD43570.1"/>
    <property type="molecule type" value="Genomic_DNA"/>
</dbReference>
<name>A0A7C0Y657_DESA2</name>
<accession>A0A7C0Y657</accession>
<dbReference type="EC" id="2.1.1.171" evidence="3"/>
<keyword evidence="1 3" id="KW-0489">Methyltransferase</keyword>
<organism evidence="3">
    <name type="scientific">Desulfofervidus auxilii</name>
    <dbReference type="NCBI Taxonomy" id="1621989"/>
    <lineage>
        <taxon>Bacteria</taxon>
        <taxon>Pseudomonadati</taxon>
        <taxon>Thermodesulfobacteriota</taxon>
        <taxon>Candidatus Desulfofervidia</taxon>
        <taxon>Candidatus Desulfofervidales</taxon>
        <taxon>Candidatus Desulfofervidaceae</taxon>
        <taxon>Candidatus Desulfofervidus</taxon>
    </lineage>
</organism>
<dbReference type="GO" id="GO:0052913">
    <property type="term" value="F:16S rRNA (guanine(966)-N(2))-methyltransferase activity"/>
    <property type="evidence" value="ECO:0007669"/>
    <property type="project" value="UniProtKB-EC"/>
</dbReference>
<dbReference type="NCBIfam" id="TIGR00095">
    <property type="entry name" value="16S rRNA (guanine(966)-N(2))-methyltransferase RsmD"/>
    <property type="match status" value="1"/>
</dbReference>